<feature type="chain" id="PRO_5026868292" evidence="3">
    <location>
        <begin position="22"/>
        <end position="231"/>
    </location>
</feature>
<keyword evidence="3" id="KW-0732">Signal</keyword>
<reference evidence="5" key="1">
    <citation type="submission" date="2025-08" db="UniProtKB">
        <authorList>
            <consortium name="RefSeq"/>
        </authorList>
    </citation>
    <scope>IDENTIFICATION</scope>
    <source>
        <strain evidence="5">11010-0011.00</strain>
        <tissue evidence="5">Whole body</tissue>
    </source>
</reference>
<dbReference type="AlphaFoldDB" id="A0A6J2TW62"/>
<feature type="signal peptide" evidence="3">
    <location>
        <begin position="1"/>
        <end position="21"/>
    </location>
</feature>
<keyword evidence="1" id="KW-0193">Cuticle</keyword>
<keyword evidence="2" id="KW-0677">Repeat</keyword>
<dbReference type="GO" id="GO:0042302">
    <property type="term" value="F:structural constituent of cuticle"/>
    <property type="evidence" value="ECO:0007669"/>
    <property type="project" value="UniProtKB-KW"/>
</dbReference>
<evidence type="ECO:0000256" key="2">
    <source>
        <dbReference type="ARBA" id="ARBA00022737"/>
    </source>
</evidence>
<accession>A0A6J2TW62</accession>
<dbReference type="InterPro" id="IPR022727">
    <property type="entry name" value="Cuticle_C1"/>
</dbReference>
<protein>
    <submittedName>
        <fullName evidence="5">Pupal cuticle protein C1B</fullName>
    </submittedName>
</protein>
<organism evidence="4 5">
    <name type="scientific">Drosophila lebanonensis</name>
    <name type="common">Fruit fly</name>
    <name type="synonym">Scaptodrosophila lebanonensis</name>
    <dbReference type="NCBI Taxonomy" id="7225"/>
    <lineage>
        <taxon>Eukaryota</taxon>
        <taxon>Metazoa</taxon>
        <taxon>Ecdysozoa</taxon>
        <taxon>Arthropoda</taxon>
        <taxon>Hexapoda</taxon>
        <taxon>Insecta</taxon>
        <taxon>Pterygota</taxon>
        <taxon>Neoptera</taxon>
        <taxon>Endopterygota</taxon>
        <taxon>Diptera</taxon>
        <taxon>Brachycera</taxon>
        <taxon>Muscomorpha</taxon>
        <taxon>Ephydroidea</taxon>
        <taxon>Drosophilidae</taxon>
        <taxon>Scaptodrosophila</taxon>
    </lineage>
</organism>
<sequence length="231" mass="24618">MAQKFIAIATVFAVVVGSTQAGLIEYAQPREHYTQEHQAVAHTQQNVLRNFDGTVSHYSKSLDTPYSSVHKTDTRISNNVYTPAVAKTLTYAAPAPSPTVYTPHASTPDAYVHHQPAGVTYAAPSVTKVGTYASPAPTVGYVAPAVAKTLSYEAPAPTPAFSYASPGVTKTISYESPLANSHYNYAPTATTTNAHNLHGLPSYGSVQTIHYSPAEAVSHMSFDGFGTHWGF</sequence>
<dbReference type="PANTHER" id="PTHR39068:SF2">
    <property type="entry name" value="MIP24391P"/>
    <property type="match status" value="1"/>
</dbReference>
<dbReference type="Proteomes" id="UP000504634">
    <property type="component" value="Unplaced"/>
</dbReference>
<dbReference type="GeneID" id="115628421"/>
<keyword evidence="4" id="KW-1185">Reference proteome</keyword>
<dbReference type="RefSeq" id="XP_030380369.1">
    <property type="nucleotide sequence ID" value="XM_030524509.1"/>
</dbReference>
<evidence type="ECO:0000256" key="1">
    <source>
        <dbReference type="ARBA" id="ARBA00022460"/>
    </source>
</evidence>
<proteinExistence type="predicted"/>
<name>A0A6J2TW62_DROLE</name>
<evidence type="ECO:0000256" key="3">
    <source>
        <dbReference type="SAM" id="SignalP"/>
    </source>
</evidence>
<evidence type="ECO:0000313" key="5">
    <source>
        <dbReference type="RefSeq" id="XP_030380369.1"/>
    </source>
</evidence>
<dbReference type="OrthoDB" id="6630852at2759"/>
<evidence type="ECO:0000313" key="4">
    <source>
        <dbReference type="Proteomes" id="UP000504634"/>
    </source>
</evidence>
<dbReference type="PANTHER" id="PTHR39068">
    <property type="entry name" value="LARVAL/PUPAL CUTICLE PROTEIN H1C-LIKE PROTEIN-RELATED"/>
    <property type="match status" value="1"/>
</dbReference>
<dbReference type="Pfam" id="PF11018">
    <property type="entry name" value="Cuticle_3"/>
    <property type="match status" value="1"/>
</dbReference>
<gene>
    <name evidence="5" type="primary">LOC115628421</name>
</gene>